<name>A0A4R5DU36_9BACT</name>
<dbReference type="PRINTS" id="PR00081">
    <property type="entry name" value="GDHRDH"/>
</dbReference>
<dbReference type="EMBL" id="SMFL01000002">
    <property type="protein sequence ID" value="TDE17287.1"/>
    <property type="molecule type" value="Genomic_DNA"/>
</dbReference>
<sequence length="246" mass="26252">MKNGIEGKVVVITGASSGMGEAMAELLSDYGAKVVLGARRADRLESVATRIKSAGGQVVWLEMDVKRREDVQRLANLAITAFGRLDVMVNNAGVSQLQRMEELDVEGWEQMIDVNVKGVLYGIAAALPIFKSQGSGHIINIISTAGISIVPTMGVYAATKNAVRTISEALRQESAGRWRVTGISPGFVATEFISNIKNESMRTAIQNKADEIAIPAKAIADAVAYAIGQPDNVDVGDIIIRPTVQD</sequence>
<protein>
    <submittedName>
        <fullName evidence="4">SDR family oxidoreductase</fullName>
    </submittedName>
</protein>
<accession>A0A4R5DU36</accession>
<dbReference type="Gene3D" id="3.40.50.720">
    <property type="entry name" value="NAD(P)-binding Rossmann-like Domain"/>
    <property type="match status" value="1"/>
</dbReference>
<dbReference type="GO" id="GO:0016616">
    <property type="term" value="F:oxidoreductase activity, acting on the CH-OH group of donors, NAD or NADP as acceptor"/>
    <property type="evidence" value="ECO:0007669"/>
    <property type="project" value="UniProtKB-ARBA"/>
</dbReference>
<evidence type="ECO:0000313" key="5">
    <source>
        <dbReference type="Proteomes" id="UP000294850"/>
    </source>
</evidence>
<dbReference type="PRINTS" id="PR00080">
    <property type="entry name" value="SDRFAMILY"/>
</dbReference>
<dbReference type="FunFam" id="3.40.50.720:FF:000047">
    <property type="entry name" value="NADP-dependent L-serine/L-allo-threonine dehydrogenase"/>
    <property type="match status" value="1"/>
</dbReference>
<evidence type="ECO:0000313" key="4">
    <source>
        <dbReference type="EMBL" id="TDE17287.1"/>
    </source>
</evidence>
<keyword evidence="2" id="KW-0560">Oxidoreductase</keyword>
<evidence type="ECO:0000256" key="2">
    <source>
        <dbReference type="ARBA" id="ARBA00023002"/>
    </source>
</evidence>
<dbReference type="InterPro" id="IPR002347">
    <property type="entry name" value="SDR_fam"/>
</dbReference>
<dbReference type="PANTHER" id="PTHR43115">
    <property type="entry name" value="DEHYDROGENASE/REDUCTASE SDR FAMILY MEMBER 11"/>
    <property type="match status" value="1"/>
</dbReference>
<comment type="caution">
    <text evidence="4">The sequence shown here is derived from an EMBL/GenBank/DDBJ whole genome shotgun (WGS) entry which is preliminary data.</text>
</comment>
<dbReference type="SUPFAM" id="SSF51735">
    <property type="entry name" value="NAD(P)-binding Rossmann-fold domains"/>
    <property type="match status" value="1"/>
</dbReference>
<reference evidence="4 5" key="1">
    <citation type="submission" date="2019-03" db="EMBL/GenBank/DDBJ databases">
        <title>Dyadobacter AR-3-6 sp. nov., isolated from arctic soil.</title>
        <authorList>
            <person name="Chaudhary D.K."/>
        </authorList>
    </citation>
    <scope>NUCLEOTIDE SEQUENCE [LARGE SCALE GENOMIC DNA]</scope>
    <source>
        <strain evidence="4 5">AR-3-6</strain>
    </source>
</reference>
<dbReference type="Pfam" id="PF00106">
    <property type="entry name" value="adh_short"/>
    <property type="match status" value="1"/>
</dbReference>
<proteinExistence type="inferred from homology"/>
<organism evidence="4 5">
    <name type="scientific">Dyadobacter psychrotolerans</name>
    <dbReference type="NCBI Taxonomy" id="2541721"/>
    <lineage>
        <taxon>Bacteria</taxon>
        <taxon>Pseudomonadati</taxon>
        <taxon>Bacteroidota</taxon>
        <taxon>Cytophagia</taxon>
        <taxon>Cytophagales</taxon>
        <taxon>Spirosomataceae</taxon>
        <taxon>Dyadobacter</taxon>
    </lineage>
</organism>
<dbReference type="PANTHER" id="PTHR43115:SF4">
    <property type="entry name" value="DEHYDROGENASE_REDUCTASE SDR FAMILY MEMBER 11"/>
    <property type="match status" value="1"/>
</dbReference>
<gene>
    <name evidence="4" type="ORF">E0F88_05180</name>
</gene>
<dbReference type="RefSeq" id="WP_131957080.1">
    <property type="nucleotide sequence ID" value="NZ_SMFL01000002.1"/>
</dbReference>
<keyword evidence="5" id="KW-1185">Reference proteome</keyword>
<dbReference type="InterPro" id="IPR020904">
    <property type="entry name" value="Sc_DH/Rdtase_CS"/>
</dbReference>
<dbReference type="PROSITE" id="PS00061">
    <property type="entry name" value="ADH_SHORT"/>
    <property type="match status" value="1"/>
</dbReference>
<dbReference type="OrthoDB" id="9810734at2"/>
<dbReference type="Proteomes" id="UP000294850">
    <property type="component" value="Unassembled WGS sequence"/>
</dbReference>
<evidence type="ECO:0000256" key="1">
    <source>
        <dbReference type="ARBA" id="ARBA00006484"/>
    </source>
</evidence>
<evidence type="ECO:0000256" key="3">
    <source>
        <dbReference type="RuleBase" id="RU000363"/>
    </source>
</evidence>
<dbReference type="AlphaFoldDB" id="A0A4R5DU36"/>
<comment type="similarity">
    <text evidence="1 3">Belongs to the short-chain dehydrogenases/reductases (SDR) family.</text>
</comment>
<dbReference type="InterPro" id="IPR036291">
    <property type="entry name" value="NAD(P)-bd_dom_sf"/>
</dbReference>